<feature type="transmembrane region" description="Helical" evidence="9">
    <location>
        <begin position="29"/>
        <end position="51"/>
    </location>
</feature>
<evidence type="ECO:0000256" key="6">
    <source>
        <dbReference type="ARBA" id="ARBA00022989"/>
    </source>
</evidence>
<reference evidence="10 11" key="1">
    <citation type="journal article" date="2016" name="Nat. Commun.">
        <title>Thousands of microbial genomes shed light on interconnected biogeochemical processes in an aquifer system.</title>
        <authorList>
            <person name="Anantharaman K."/>
            <person name="Brown C.T."/>
            <person name="Hug L.A."/>
            <person name="Sharon I."/>
            <person name="Castelle C.J."/>
            <person name="Probst A.J."/>
            <person name="Thomas B.C."/>
            <person name="Singh A."/>
            <person name="Wilkins M.J."/>
            <person name="Karaoz U."/>
            <person name="Brodie E.L."/>
            <person name="Williams K.H."/>
            <person name="Hubbard S.S."/>
            <person name="Banfield J.F."/>
        </authorList>
    </citation>
    <scope>NUCLEOTIDE SEQUENCE [LARGE SCALE GENOMIC DNA]</scope>
</reference>
<keyword evidence="4 9" id="KW-0812">Transmembrane</keyword>
<keyword evidence="5 9" id="KW-0653">Protein transport</keyword>
<dbReference type="GO" id="GO:0065002">
    <property type="term" value="P:intracellular protein transmembrane transport"/>
    <property type="evidence" value="ECO:0007669"/>
    <property type="project" value="UniProtKB-UniRule"/>
</dbReference>
<dbReference type="InterPro" id="IPR038379">
    <property type="entry name" value="SecE_sf"/>
</dbReference>
<gene>
    <name evidence="9" type="primary">secE</name>
    <name evidence="10" type="ORF">A3B86_03820</name>
</gene>
<dbReference type="PANTHER" id="PTHR33910:SF1">
    <property type="entry name" value="PROTEIN TRANSLOCASE SUBUNIT SECE"/>
    <property type="match status" value="1"/>
</dbReference>
<dbReference type="GO" id="GO:0008320">
    <property type="term" value="F:protein transmembrane transporter activity"/>
    <property type="evidence" value="ECO:0007669"/>
    <property type="project" value="UniProtKB-UniRule"/>
</dbReference>
<evidence type="ECO:0000256" key="2">
    <source>
        <dbReference type="ARBA" id="ARBA00022448"/>
    </source>
</evidence>
<dbReference type="Pfam" id="PF00584">
    <property type="entry name" value="SecE"/>
    <property type="match status" value="1"/>
</dbReference>
<dbReference type="GO" id="GO:0005886">
    <property type="term" value="C:plasma membrane"/>
    <property type="evidence" value="ECO:0007669"/>
    <property type="project" value="UniProtKB-SubCell"/>
</dbReference>
<dbReference type="PANTHER" id="PTHR33910">
    <property type="entry name" value="PROTEIN TRANSLOCASE SUBUNIT SECE"/>
    <property type="match status" value="1"/>
</dbReference>
<evidence type="ECO:0000256" key="7">
    <source>
        <dbReference type="ARBA" id="ARBA00023010"/>
    </source>
</evidence>
<evidence type="ECO:0000313" key="11">
    <source>
        <dbReference type="Proteomes" id="UP000176834"/>
    </source>
</evidence>
<keyword evidence="6 9" id="KW-1133">Transmembrane helix</keyword>
<evidence type="ECO:0000256" key="1">
    <source>
        <dbReference type="ARBA" id="ARBA00004370"/>
    </source>
</evidence>
<dbReference type="Gene3D" id="1.20.5.1030">
    <property type="entry name" value="Preprotein translocase secy subunit"/>
    <property type="match status" value="1"/>
</dbReference>
<dbReference type="GO" id="GO:0043952">
    <property type="term" value="P:protein transport by the Sec complex"/>
    <property type="evidence" value="ECO:0007669"/>
    <property type="project" value="UniProtKB-UniRule"/>
</dbReference>
<dbReference type="InterPro" id="IPR001901">
    <property type="entry name" value="Translocase_SecE/Sec61-g"/>
</dbReference>
<comment type="function">
    <text evidence="9">Essential subunit of the Sec protein translocation channel SecYEG. Clamps together the 2 halves of SecY. May contact the channel plug during translocation.</text>
</comment>
<dbReference type="HAMAP" id="MF_00422">
    <property type="entry name" value="SecE"/>
    <property type="match status" value="1"/>
</dbReference>
<keyword evidence="2 9" id="KW-0813">Transport</keyword>
<evidence type="ECO:0000313" key="10">
    <source>
        <dbReference type="EMBL" id="OGN06220.1"/>
    </source>
</evidence>
<dbReference type="Proteomes" id="UP000176834">
    <property type="component" value="Unassembled WGS sequence"/>
</dbReference>
<comment type="similarity">
    <text evidence="9">Belongs to the SecE/SEC61-gamma family.</text>
</comment>
<sequence>MTKVVDFIKDVKIELSKVNWPTKDQMVKYTLVVLSLSFAIAIFLGAWDWVLQLILNKFVIK</sequence>
<comment type="caution">
    <text evidence="10">The sequence shown here is derived from an EMBL/GenBank/DDBJ whole genome shotgun (WGS) entry which is preliminary data.</text>
</comment>
<dbReference type="PROSITE" id="PS01067">
    <property type="entry name" value="SECE_SEC61G"/>
    <property type="match status" value="1"/>
</dbReference>
<comment type="subunit">
    <text evidence="9">Component of the Sec protein translocase complex. Heterotrimer consisting of SecY, SecE and SecG subunits. The heterotrimers can form oligomers, although 1 heterotrimer is thought to be able to translocate proteins. Interacts with the ribosome. Interacts with SecDF, and other proteins may be involved. Interacts with SecA.</text>
</comment>
<evidence type="ECO:0000256" key="3">
    <source>
        <dbReference type="ARBA" id="ARBA00022475"/>
    </source>
</evidence>
<dbReference type="EMBL" id="MGJN01000020">
    <property type="protein sequence ID" value="OGN06220.1"/>
    <property type="molecule type" value="Genomic_DNA"/>
</dbReference>
<dbReference type="AlphaFoldDB" id="A0A1F8F0W5"/>
<evidence type="ECO:0000256" key="5">
    <source>
        <dbReference type="ARBA" id="ARBA00022927"/>
    </source>
</evidence>
<evidence type="ECO:0000256" key="8">
    <source>
        <dbReference type="ARBA" id="ARBA00023136"/>
    </source>
</evidence>
<organism evidence="10 11">
    <name type="scientific">Candidatus Yanofskybacteria bacterium RIFCSPHIGHO2_02_FULL_38_22b</name>
    <dbReference type="NCBI Taxonomy" id="1802673"/>
    <lineage>
        <taxon>Bacteria</taxon>
        <taxon>Candidatus Yanofskyibacteriota</taxon>
    </lineage>
</organism>
<dbReference type="InterPro" id="IPR005807">
    <property type="entry name" value="SecE_bac"/>
</dbReference>
<proteinExistence type="inferred from homology"/>
<dbReference type="GO" id="GO:0006605">
    <property type="term" value="P:protein targeting"/>
    <property type="evidence" value="ECO:0007669"/>
    <property type="project" value="UniProtKB-UniRule"/>
</dbReference>
<dbReference type="GO" id="GO:0009306">
    <property type="term" value="P:protein secretion"/>
    <property type="evidence" value="ECO:0007669"/>
    <property type="project" value="UniProtKB-UniRule"/>
</dbReference>
<keyword evidence="8 9" id="KW-0472">Membrane</keyword>
<protein>
    <recommendedName>
        <fullName evidence="9">Protein translocase subunit SecE</fullName>
    </recommendedName>
</protein>
<keyword evidence="3 9" id="KW-1003">Cell membrane</keyword>
<accession>A0A1F8F0W5</accession>
<name>A0A1F8F0W5_9BACT</name>
<evidence type="ECO:0000256" key="9">
    <source>
        <dbReference type="HAMAP-Rule" id="MF_00422"/>
    </source>
</evidence>
<comment type="subcellular location">
    <subcellularLocation>
        <location evidence="9">Cell membrane</location>
        <topology evidence="9">Single-pass membrane protein</topology>
    </subcellularLocation>
    <subcellularLocation>
        <location evidence="1">Membrane</location>
    </subcellularLocation>
</comment>
<keyword evidence="7 9" id="KW-0811">Translocation</keyword>
<dbReference type="NCBIfam" id="TIGR00964">
    <property type="entry name" value="secE_bact"/>
    <property type="match status" value="1"/>
</dbReference>
<evidence type="ECO:0000256" key="4">
    <source>
        <dbReference type="ARBA" id="ARBA00022692"/>
    </source>
</evidence>